<dbReference type="OrthoDB" id="1653at2"/>
<sequence length="333" mass="39546">MDRSAFIQLSASTRVLEKKLLNTRAFDRLIESNNLSDALRNLSDSVYQQFISKLEDPKDYEEALRAEELRTYAEYYKLCPDEKVVDLLTLKYCYHNLKVLAKEKILGEDFSNLIIDIERFNIEKLREEIESSRKKFTDNEYLDALNKAEDIYEKTKNPQYIDIILDKLYFEKLKETALELEVDFFKKYVEDLIDFSNINILLRCQRQGRDISFLKNVLIDGGNIEKYQIEQFFSKKIDEESPLFKNSNIYKPVKRGIEEYNRSGSLFIFEREKDNYFTEQMKDTRTISYGPEVIFAYLLAKDSEIKNLRFVLISKQNGLDTSFIKERLRDTYV</sequence>
<dbReference type="SUPFAM" id="SSF103486">
    <property type="entry name" value="V-type ATP synthase subunit C"/>
    <property type="match status" value="1"/>
</dbReference>
<dbReference type="InterPro" id="IPR044911">
    <property type="entry name" value="V-type_ATPase_csu/dsu_dom_3"/>
</dbReference>
<dbReference type="InterPro" id="IPR002843">
    <property type="entry name" value="ATPase_V0-cplx_csu/dsu"/>
</dbReference>
<gene>
    <name evidence="4" type="ORF">SAMN02745245_01708</name>
</gene>
<dbReference type="NCBIfam" id="NF002266">
    <property type="entry name" value="PRK01198.1-2"/>
    <property type="match status" value="1"/>
</dbReference>
<dbReference type="AlphaFoldDB" id="A0A1M5UAW3"/>
<evidence type="ECO:0000256" key="3">
    <source>
        <dbReference type="ARBA" id="ARBA00023065"/>
    </source>
</evidence>
<evidence type="ECO:0000256" key="2">
    <source>
        <dbReference type="ARBA" id="ARBA00022448"/>
    </source>
</evidence>
<dbReference type="InterPro" id="IPR036079">
    <property type="entry name" value="ATPase_csu/dsu_sf"/>
</dbReference>
<keyword evidence="3" id="KW-0406">Ion transport</keyword>
<keyword evidence="5" id="KW-1185">Reference proteome</keyword>
<keyword evidence="2" id="KW-0813">Transport</keyword>
<accession>A0A1M5UAW3</accession>
<dbReference type="PANTHER" id="PTHR38682">
    <property type="entry name" value="V-TYPE ATP SYNTHASE SUBUNIT C"/>
    <property type="match status" value="1"/>
</dbReference>
<dbReference type="EMBL" id="FQXI01000015">
    <property type="protein sequence ID" value="SHH60048.1"/>
    <property type="molecule type" value="Genomic_DNA"/>
</dbReference>
<dbReference type="Gene3D" id="1.20.1690.10">
    <property type="entry name" value="V-type ATP synthase subunit C domain"/>
    <property type="match status" value="2"/>
</dbReference>
<proteinExistence type="inferred from homology"/>
<dbReference type="InterPro" id="IPR035067">
    <property type="entry name" value="V-type_ATPase_csu/dsu"/>
</dbReference>
<evidence type="ECO:0000313" key="4">
    <source>
        <dbReference type="EMBL" id="SHH60048.1"/>
    </source>
</evidence>
<dbReference type="InterPro" id="IPR050873">
    <property type="entry name" value="V-ATPase_V0D/AC39_subunit"/>
</dbReference>
<comment type="similarity">
    <text evidence="1">Belongs to the V-ATPase V0D/AC39 subunit family.</text>
</comment>
<organism evidence="4 5">
    <name type="scientific">Anaerosphaera aminiphila DSM 21120</name>
    <dbReference type="NCBI Taxonomy" id="1120995"/>
    <lineage>
        <taxon>Bacteria</taxon>
        <taxon>Bacillati</taxon>
        <taxon>Bacillota</taxon>
        <taxon>Tissierellia</taxon>
        <taxon>Tissierellales</taxon>
        <taxon>Peptoniphilaceae</taxon>
        <taxon>Anaerosphaera</taxon>
    </lineage>
</organism>
<dbReference type="RefSeq" id="WP_073185373.1">
    <property type="nucleotide sequence ID" value="NZ_FQXI01000015.1"/>
</dbReference>
<dbReference type="Proteomes" id="UP000184032">
    <property type="component" value="Unassembled WGS sequence"/>
</dbReference>
<name>A0A1M5UAW3_9FIRM</name>
<protein>
    <submittedName>
        <fullName evidence="4">V/A-type H+-transporting ATPase subunit C</fullName>
    </submittedName>
</protein>
<evidence type="ECO:0000313" key="5">
    <source>
        <dbReference type="Proteomes" id="UP000184032"/>
    </source>
</evidence>
<dbReference type="PANTHER" id="PTHR38682:SF1">
    <property type="entry name" value="V-TYPE ATP SYNTHASE SUBUNIT C"/>
    <property type="match status" value="1"/>
</dbReference>
<dbReference type="GO" id="GO:0046961">
    <property type="term" value="F:proton-transporting ATPase activity, rotational mechanism"/>
    <property type="evidence" value="ECO:0007669"/>
    <property type="project" value="InterPro"/>
</dbReference>
<evidence type="ECO:0000256" key="1">
    <source>
        <dbReference type="ARBA" id="ARBA00006709"/>
    </source>
</evidence>
<dbReference type="STRING" id="1120995.SAMN02745245_01708"/>
<dbReference type="Gene3D" id="1.10.132.50">
    <property type="entry name" value="ATP synthase (C/AC39) subunit, domain 3"/>
    <property type="match status" value="1"/>
</dbReference>
<reference evidence="4 5" key="1">
    <citation type="submission" date="2016-11" db="EMBL/GenBank/DDBJ databases">
        <authorList>
            <person name="Jaros S."/>
            <person name="Januszkiewicz K."/>
            <person name="Wedrychowicz H."/>
        </authorList>
    </citation>
    <scope>NUCLEOTIDE SEQUENCE [LARGE SCALE GENOMIC DNA]</scope>
    <source>
        <strain evidence="4 5">DSM 21120</strain>
    </source>
</reference>
<dbReference type="Pfam" id="PF01992">
    <property type="entry name" value="vATP-synt_AC39"/>
    <property type="match status" value="1"/>
</dbReference>